<feature type="region of interest" description="Disordered" evidence="5">
    <location>
        <begin position="1"/>
        <end position="24"/>
    </location>
</feature>
<feature type="region of interest" description="Disordered" evidence="5">
    <location>
        <begin position="162"/>
        <end position="231"/>
    </location>
</feature>
<dbReference type="InterPro" id="IPR012291">
    <property type="entry name" value="CBM2_carb-bd_dom_sf"/>
</dbReference>
<evidence type="ECO:0000313" key="8">
    <source>
        <dbReference type="EMBL" id="GAA1873297.1"/>
    </source>
</evidence>
<dbReference type="InterPro" id="IPR029058">
    <property type="entry name" value="AB_hydrolase_fold"/>
</dbReference>
<comment type="caution">
    <text evidence="8">The sequence shown here is derived from an EMBL/GenBank/DDBJ whole genome shotgun (WGS) entry which is preliminary data.</text>
</comment>
<evidence type="ECO:0000256" key="1">
    <source>
        <dbReference type="ARBA" id="ARBA00022487"/>
    </source>
</evidence>
<dbReference type="SUPFAM" id="SSF49384">
    <property type="entry name" value="Carbohydrate-binding domain"/>
    <property type="match status" value="1"/>
</dbReference>
<keyword evidence="3" id="KW-0378">Hydrolase</keyword>
<evidence type="ECO:0000313" key="9">
    <source>
        <dbReference type="Proteomes" id="UP001501094"/>
    </source>
</evidence>
<dbReference type="InterPro" id="IPR001919">
    <property type="entry name" value="CBD2"/>
</dbReference>
<evidence type="ECO:0000256" key="4">
    <source>
        <dbReference type="ARBA" id="ARBA00023295"/>
    </source>
</evidence>
<keyword evidence="9" id="KW-1185">Reference proteome</keyword>
<dbReference type="Gene3D" id="2.60.40.290">
    <property type="match status" value="1"/>
</dbReference>
<evidence type="ECO:0000256" key="5">
    <source>
        <dbReference type="SAM" id="MobiDB-lite"/>
    </source>
</evidence>
<dbReference type="Pfam" id="PF22244">
    <property type="entry name" value="GCE_fung"/>
    <property type="match status" value="1"/>
</dbReference>
<dbReference type="EMBL" id="BAAANL010000008">
    <property type="protein sequence ID" value="GAA1873297.1"/>
    <property type="molecule type" value="Genomic_DNA"/>
</dbReference>
<evidence type="ECO:0000259" key="7">
    <source>
        <dbReference type="PROSITE" id="PS51173"/>
    </source>
</evidence>
<sequence>MNVARSPRPPTLPGRTGSTSRTRAAHGRRVLAALGAAVSLLAAGAVTAMTAPAATAATGCSVQYSVVNTWQGGYQANVSVTNLGDALSSWTLAWTFASGQGVSQAWNATVTQSGTQVTARNVSWNGGLATGQSASFGFIGSGASSPAPGGFTLNGVACTGQVGGGTPSSSPATPSSTPTTSPTPSPDPTTPGSTPTTPAGGGEFDGAGCDVSGDGPGSDSRLPDPFLGLNGTRIDQKSDWRCRRAEIKKLAENTIYGAKPGKPERVTGTVTSSNITVNVSHQGRSSSFSASVQTPGGTGPFPAVIVYGGFGADTSTITGQGVAVISYDPTKVGAEGTSRGNKQGAFYGIYGANSSTGLLAAWGWGASRIIDVVEAAGGAVLRTDSFGVTGCSRYGKGAFVAGAFDQRIDLTMPIESGGGGSPILRGLASEAGAQSPSSSYGEQPWLGDAFAGYQNNTSGLPVDTHSVIGMIAPRGLFIMENPHVDWLGARSGANAALAGREIYAALGVQPNISYISNVSDGTHCATRSEWRTPLQQNLQAFLKGSGSAPGVFQVSSSKPGNLSQWRTWTTPSLS</sequence>
<dbReference type="Pfam" id="PF00553">
    <property type="entry name" value="CBM_2"/>
    <property type="match status" value="1"/>
</dbReference>
<keyword evidence="1" id="KW-0719">Serine esterase</keyword>
<name>A0ABN2NNP2_9MICO</name>
<feature type="compositionally biased region" description="Low complexity" evidence="5">
    <location>
        <begin position="167"/>
        <end position="180"/>
    </location>
</feature>
<protein>
    <recommendedName>
        <fullName evidence="7">CBM2 domain-containing protein</fullName>
    </recommendedName>
</protein>
<keyword evidence="2 6" id="KW-0732">Signal</keyword>
<proteinExistence type="predicted"/>
<feature type="domain" description="CBM2" evidence="7">
    <location>
        <begin position="53"/>
        <end position="161"/>
    </location>
</feature>
<evidence type="ECO:0000256" key="2">
    <source>
        <dbReference type="ARBA" id="ARBA00022729"/>
    </source>
</evidence>
<dbReference type="SUPFAM" id="SSF53474">
    <property type="entry name" value="alpha/beta-Hydrolases"/>
    <property type="match status" value="1"/>
</dbReference>
<feature type="chain" id="PRO_5045237856" description="CBM2 domain-containing protein" evidence="6">
    <location>
        <begin position="49"/>
        <end position="574"/>
    </location>
</feature>
<keyword evidence="4" id="KW-0326">Glycosidase</keyword>
<accession>A0ABN2NNP2</accession>
<feature type="signal peptide" evidence="6">
    <location>
        <begin position="1"/>
        <end position="48"/>
    </location>
</feature>
<evidence type="ECO:0000256" key="6">
    <source>
        <dbReference type="SAM" id="SignalP"/>
    </source>
</evidence>
<dbReference type="SMART" id="SM00637">
    <property type="entry name" value="CBD_II"/>
    <property type="match status" value="1"/>
</dbReference>
<dbReference type="Proteomes" id="UP001501094">
    <property type="component" value="Unassembled WGS sequence"/>
</dbReference>
<dbReference type="RefSeq" id="WP_344105644.1">
    <property type="nucleotide sequence ID" value="NZ_BAAANL010000008.1"/>
</dbReference>
<organism evidence="8 9">
    <name type="scientific">Myceligenerans crystallogenes</name>
    <dbReference type="NCBI Taxonomy" id="316335"/>
    <lineage>
        <taxon>Bacteria</taxon>
        <taxon>Bacillati</taxon>
        <taxon>Actinomycetota</taxon>
        <taxon>Actinomycetes</taxon>
        <taxon>Micrococcales</taxon>
        <taxon>Promicromonosporaceae</taxon>
        <taxon>Myceligenerans</taxon>
    </lineage>
</organism>
<reference evidence="8 9" key="1">
    <citation type="journal article" date="2019" name="Int. J. Syst. Evol. Microbiol.">
        <title>The Global Catalogue of Microorganisms (GCM) 10K type strain sequencing project: providing services to taxonomists for standard genome sequencing and annotation.</title>
        <authorList>
            <consortium name="The Broad Institute Genomics Platform"/>
            <consortium name="The Broad Institute Genome Sequencing Center for Infectious Disease"/>
            <person name="Wu L."/>
            <person name="Ma J."/>
        </authorList>
    </citation>
    <scope>NUCLEOTIDE SEQUENCE [LARGE SCALE GENOMIC DNA]</scope>
    <source>
        <strain evidence="8 9">JCM 14326</strain>
    </source>
</reference>
<evidence type="ECO:0000256" key="3">
    <source>
        <dbReference type="ARBA" id="ARBA00022801"/>
    </source>
</evidence>
<gene>
    <name evidence="8" type="ORF">GCM10009751_35980</name>
</gene>
<dbReference type="PROSITE" id="PS51173">
    <property type="entry name" value="CBM2"/>
    <property type="match status" value="1"/>
</dbReference>
<dbReference type="InterPro" id="IPR008965">
    <property type="entry name" value="CBM2/CBM3_carb-bd_dom_sf"/>
</dbReference>
<dbReference type="InterPro" id="IPR054579">
    <property type="entry name" value="GCE-like_dom"/>
</dbReference>
<dbReference type="Gene3D" id="3.40.50.1820">
    <property type="entry name" value="alpha/beta hydrolase"/>
    <property type="match status" value="1"/>
</dbReference>